<dbReference type="KEGG" id="psco:LY89DRAFT_636013"/>
<dbReference type="EMBL" id="KQ947405">
    <property type="protein sequence ID" value="KUJ23646.1"/>
    <property type="molecule type" value="Genomic_DNA"/>
</dbReference>
<organism evidence="1 2">
    <name type="scientific">Mollisia scopiformis</name>
    <name type="common">Conifer needle endophyte fungus</name>
    <name type="synonym">Phialocephala scopiformis</name>
    <dbReference type="NCBI Taxonomy" id="149040"/>
    <lineage>
        <taxon>Eukaryota</taxon>
        <taxon>Fungi</taxon>
        <taxon>Dikarya</taxon>
        <taxon>Ascomycota</taxon>
        <taxon>Pezizomycotina</taxon>
        <taxon>Leotiomycetes</taxon>
        <taxon>Helotiales</taxon>
        <taxon>Mollisiaceae</taxon>
        <taxon>Mollisia</taxon>
    </lineage>
</organism>
<reference evidence="1 2" key="1">
    <citation type="submission" date="2015-10" db="EMBL/GenBank/DDBJ databases">
        <title>Full genome of DAOMC 229536 Phialocephala scopiformis, a fungal endophyte of spruce producing the potent anti-insectan compound rugulosin.</title>
        <authorList>
            <consortium name="DOE Joint Genome Institute"/>
            <person name="Walker A.K."/>
            <person name="Frasz S.L."/>
            <person name="Seifert K.A."/>
            <person name="Miller J.D."/>
            <person name="Mondo S.J."/>
            <person name="Labutti K."/>
            <person name="Lipzen A."/>
            <person name="Dockter R."/>
            <person name="Kennedy M."/>
            <person name="Grigoriev I.V."/>
            <person name="Spatafora J.W."/>
        </authorList>
    </citation>
    <scope>NUCLEOTIDE SEQUENCE [LARGE SCALE GENOMIC DNA]</scope>
    <source>
        <strain evidence="1 2">CBS 120377</strain>
    </source>
</reference>
<accession>A0A194XU30</accession>
<protein>
    <submittedName>
        <fullName evidence="1">Uncharacterized protein</fullName>
    </submittedName>
</protein>
<dbReference type="PANTHER" id="PTHR39290:SF6">
    <property type="entry name" value="S-ADENOSYL-L-METHIONINE-DEPENDENT METHYLTRANSFERASES SUPERFAMILY PROTEIN"/>
    <property type="match status" value="1"/>
</dbReference>
<evidence type="ECO:0000313" key="2">
    <source>
        <dbReference type="Proteomes" id="UP000070700"/>
    </source>
</evidence>
<name>A0A194XU30_MOLSC</name>
<sequence length="338" mass="38460">MASADEIFDNWHGIIDNDFIKTIRQTFNLPEEDNYVYRAESFAMTLPQIQTQLEARGLKYKYQSHGQQIEVPPTDITAYTSIFSPTTDTSKALTAFAANAKKSSPREIVAQYLQSRRTCAAKTPKSKAHINPYYDLWALSCQMASFLGPLPDQSYAHPTNAKMTHPILPMFYHHFGCVVPSYEALYIISELAKEHGAEGVIDMASGNGYWTYMLRRMKVDVQAVDNMASEYRTMWISDTVKSDGVEFLKRNQGSKARILLMVYMVTAGSFTKRVLEAYRGDIVVVVGTQNANRYTGFADCTVEEYFQKEMPSWEMTCRIAMPSFAGKDEGMYVWKRKK</sequence>
<dbReference type="InParanoid" id="A0A194XU30"/>
<dbReference type="GeneID" id="28821197"/>
<evidence type="ECO:0000313" key="1">
    <source>
        <dbReference type="EMBL" id="KUJ23646.1"/>
    </source>
</evidence>
<dbReference type="Proteomes" id="UP000070700">
    <property type="component" value="Unassembled WGS sequence"/>
</dbReference>
<proteinExistence type="predicted"/>
<gene>
    <name evidence="1" type="ORF">LY89DRAFT_636013</name>
</gene>
<dbReference type="PANTHER" id="PTHR39290">
    <property type="entry name" value="C3H1-TYPE DOMAIN-CONTAINING PROTEIN-RELATED"/>
    <property type="match status" value="1"/>
</dbReference>
<dbReference type="AlphaFoldDB" id="A0A194XU30"/>
<dbReference type="RefSeq" id="XP_018078001.1">
    <property type="nucleotide sequence ID" value="XM_018211471.1"/>
</dbReference>
<keyword evidence="2" id="KW-1185">Reference proteome</keyword>
<dbReference type="OrthoDB" id="5411518at2759"/>